<evidence type="ECO:0000256" key="1">
    <source>
        <dbReference type="SAM" id="Phobius"/>
    </source>
</evidence>
<dbReference type="GO" id="GO:0098855">
    <property type="term" value="C:HCN channel complex"/>
    <property type="evidence" value="ECO:0007669"/>
    <property type="project" value="TreeGrafter"/>
</dbReference>
<feature type="transmembrane region" description="Helical" evidence="1">
    <location>
        <begin position="48"/>
        <end position="72"/>
    </location>
</feature>
<organism evidence="2 3">
    <name type="scientific">Opisthorchis viverrini</name>
    <name type="common">Southeast Asian liver fluke</name>
    <dbReference type="NCBI Taxonomy" id="6198"/>
    <lineage>
        <taxon>Eukaryota</taxon>
        <taxon>Metazoa</taxon>
        <taxon>Spiralia</taxon>
        <taxon>Lophotrochozoa</taxon>
        <taxon>Platyhelminthes</taxon>
        <taxon>Trematoda</taxon>
        <taxon>Digenea</taxon>
        <taxon>Opisthorchiida</taxon>
        <taxon>Opisthorchiata</taxon>
        <taxon>Opisthorchiidae</taxon>
        <taxon>Opisthorchis</taxon>
    </lineage>
</organism>
<keyword evidence="3" id="KW-1185">Reference proteome</keyword>
<name>A0A1S8WT36_OPIVI</name>
<dbReference type="EMBL" id="KV895278">
    <property type="protein sequence ID" value="OON17494.1"/>
    <property type="molecule type" value="Genomic_DNA"/>
</dbReference>
<reference evidence="2 3" key="1">
    <citation type="submission" date="2015-03" db="EMBL/GenBank/DDBJ databases">
        <title>Draft genome of the nematode, Opisthorchis viverrini.</title>
        <authorList>
            <person name="Mitreva M."/>
        </authorList>
    </citation>
    <scope>NUCLEOTIDE SEQUENCE [LARGE SCALE GENOMIC DNA]</scope>
    <source>
        <strain evidence="2">Khon Kaen</strain>
    </source>
</reference>
<protein>
    <submittedName>
        <fullName evidence="2">Uncharacterized protein</fullName>
    </submittedName>
</protein>
<dbReference type="InterPro" id="IPR051413">
    <property type="entry name" value="K/Na_HCN_channel"/>
</dbReference>
<sequence length="90" mass="10116">MDLSFPMKLLNCVSETGYIIVRLGIVKLEPQEHPSASPSKVVNIANKFMGICNLVLIMLLLGHWNACLQFLVPMLMDFPVQSWVSKSQLQ</sequence>
<dbReference type="PANTHER" id="PTHR45689">
    <property type="entry name" value="I[[H]] CHANNEL, ISOFORM E"/>
    <property type="match status" value="1"/>
</dbReference>
<accession>A0A1S8WT36</accession>
<keyword evidence="1" id="KW-0472">Membrane</keyword>
<dbReference type="AlphaFoldDB" id="A0A1S8WT36"/>
<keyword evidence="1" id="KW-0812">Transmembrane</keyword>
<dbReference type="GO" id="GO:0003254">
    <property type="term" value="P:regulation of membrane depolarization"/>
    <property type="evidence" value="ECO:0007669"/>
    <property type="project" value="TreeGrafter"/>
</dbReference>
<dbReference type="PANTHER" id="PTHR45689:SF5">
    <property type="entry name" value="I[[H]] CHANNEL, ISOFORM E"/>
    <property type="match status" value="1"/>
</dbReference>
<feature type="non-terminal residue" evidence="2">
    <location>
        <position position="90"/>
    </location>
</feature>
<gene>
    <name evidence="2" type="ORF">X801_06667</name>
</gene>
<dbReference type="Proteomes" id="UP000243686">
    <property type="component" value="Unassembled WGS sequence"/>
</dbReference>
<proteinExistence type="predicted"/>
<evidence type="ECO:0000313" key="3">
    <source>
        <dbReference type="Proteomes" id="UP000243686"/>
    </source>
</evidence>
<evidence type="ECO:0000313" key="2">
    <source>
        <dbReference type="EMBL" id="OON17494.1"/>
    </source>
</evidence>
<dbReference type="GO" id="GO:0005249">
    <property type="term" value="F:voltage-gated potassium channel activity"/>
    <property type="evidence" value="ECO:0007669"/>
    <property type="project" value="TreeGrafter"/>
</dbReference>
<keyword evidence="1" id="KW-1133">Transmembrane helix</keyword>
<dbReference type="GO" id="GO:0035725">
    <property type="term" value="P:sodium ion transmembrane transport"/>
    <property type="evidence" value="ECO:0007669"/>
    <property type="project" value="TreeGrafter"/>
</dbReference>